<evidence type="ECO:0000313" key="4">
    <source>
        <dbReference type="Proteomes" id="UP000604825"/>
    </source>
</evidence>
<proteinExistence type="predicted"/>
<feature type="region of interest" description="Disordered" evidence="1">
    <location>
        <begin position="25"/>
        <end position="81"/>
    </location>
</feature>
<organism evidence="3 4">
    <name type="scientific">Miscanthus lutarioriparius</name>
    <dbReference type="NCBI Taxonomy" id="422564"/>
    <lineage>
        <taxon>Eukaryota</taxon>
        <taxon>Viridiplantae</taxon>
        <taxon>Streptophyta</taxon>
        <taxon>Embryophyta</taxon>
        <taxon>Tracheophyta</taxon>
        <taxon>Spermatophyta</taxon>
        <taxon>Magnoliopsida</taxon>
        <taxon>Liliopsida</taxon>
        <taxon>Poales</taxon>
        <taxon>Poaceae</taxon>
        <taxon>PACMAD clade</taxon>
        <taxon>Panicoideae</taxon>
        <taxon>Andropogonodae</taxon>
        <taxon>Andropogoneae</taxon>
        <taxon>Saccharinae</taxon>
        <taxon>Miscanthus</taxon>
    </lineage>
</organism>
<dbReference type="AlphaFoldDB" id="A0A811QQB1"/>
<gene>
    <name evidence="3" type="ORF">NCGR_LOCUS44698</name>
</gene>
<feature type="signal peptide" evidence="2">
    <location>
        <begin position="1"/>
        <end position="25"/>
    </location>
</feature>
<accession>A0A811QQB1</accession>
<reference evidence="3" key="1">
    <citation type="submission" date="2020-10" db="EMBL/GenBank/DDBJ databases">
        <authorList>
            <person name="Han B."/>
            <person name="Lu T."/>
            <person name="Zhao Q."/>
            <person name="Huang X."/>
            <person name="Zhao Y."/>
        </authorList>
    </citation>
    <scope>NUCLEOTIDE SEQUENCE</scope>
</reference>
<dbReference type="EMBL" id="CAJGYO010000011">
    <property type="protein sequence ID" value="CAD6261277.1"/>
    <property type="molecule type" value="Genomic_DNA"/>
</dbReference>
<comment type="caution">
    <text evidence="3">The sequence shown here is derived from an EMBL/GenBank/DDBJ whole genome shotgun (WGS) entry which is preliminary data.</text>
</comment>
<evidence type="ECO:0000313" key="3">
    <source>
        <dbReference type="EMBL" id="CAD6261277.1"/>
    </source>
</evidence>
<feature type="chain" id="PRO_5032633469" evidence="2">
    <location>
        <begin position="26"/>
        <end position="94"/>
    </location>
</feature>
<evidence type="ECO:0000256" key="2">
    <source>
        <dbReference type="SAM" id="SignalP"/>
    </source>
</evidence>
<keyword evidence="4" id="KW-1185">Reference proteome</keyword>
<protein>
    <submittedName>
        <fullName evidence="3">Uncharacterized protein</fullName>
    </submittedName>
</protein>
<keyword evidence="2" id="KW-0732">Signal</keyword>
<name>A0A811QQB1_9POAL</name>
<evidence type="ECO:0000256" key="1">
    <source>
        <dbReference type="SAM" id="MobiDB-lite"/>
    </source>
</evidence>
<dbReference type="Proteomes" id="UP000604825">
    <property type="component" value="Unassembled WGS sequence"/>
</dbReference>
<sequence>MAAPSCGGLHIAMVAWVVAVSWVDTDGPPEAEADGHPEAQPPWNSSAPPPPRSTTTHPGATLYGRTPHGASPTASGISDGASAVKDLDLLVDGV</sequence>